<dbReference type="RefSeq" id="XP_002949276.1">
    <property type="nucleotide sequence ID" value="XM_002949230.1"/>
</dbReference>
<dbReference type="GO" id="GO:0006506">
    <property type="term" value="P:GPI anchor biosynthetic process"/>
    <property type="evidence" value="ECO:0007669"/>
    <property type="project" value="UniProtKB-UniPathway"/>
</dbReference>
<keyword evidence="4" id="KW-1185">Reference proteome</keyword>
<dbReference type="InterPro" id="IPR024078">
    <property type="entry name" value="LmbE-like_dom_sf"/>
</dbReference>
<dbReference type="InParanoid" id="D8TS59"/>
<dbReference type="KEGG" id="vcn:VOLCADRAFT_104217"/>
<evidence type="ECO:0000313" key="4">
    <source>
        <dbReference type="Proteomes" id="UP000001058"/>
    </source>
</evidence>
<dbReference type="Proteomes" id="UP000001058">
    <property type="component" value="Unassembled WGS sequence"/>
</dbReference>
<dbReference type="PANTHER" id="PTHR12993">
    <property type="entry name" value="N-ACETYLGLUCOSAMINYL-PHOSPHATIDYLINOSITOL DE-N-ACETYLASE-RELATED"/>
    <property type="match status" value="1"/>
</dbReference>
<protein>
    <recommendedName>
        <fullName evidence="2">N-acetylglucosaminylphosphatidylinositol deacetylase</fullName>
        <ecNumber evidence="2">3.5.1.89</ecNumber>
    </recommendedName>
</protein>
<sequence length="204" mass="22671">MSTGNANGLGHIRVGELRSACATFKVPKAHLTILDDPELQDGFRTWGVNAVCKHVACTVQSLQPDELVTFDAGGVSGHPNHTCIYHAVRHVMEARGAEVSGVRKGGGRGKRCRVYTLVTHPLLLKFSGPLGVMLITVLAAVTPRSRPGDRMFLTRDPTLCFRAMICHWSQFVWYRLLFVLFSTYTYANQLRPIGELHLDVFRPQ</sequence>
<evidence type="ECO:0000256" key="2">
    <source>
        <dbReference type="ARBA" id="ARBA00012176"/>
    </source>
</evidence>
<dbReference type="EC" id="3.5.1.89" evidence="2"/>
<dbReference type="eggNOG" id="KOG3332">
    <property type="taxonomic scope" value="Eukaryota"/>
</dbReference>
<reference evidence="3 4" key="1">
    <citation type="journal article" date="2010" name="Science">
        <title>Genomic analysis of organismal complexity in the multicellular green alga Volvox carteri.</title>
        <authorList>
            <person name="Prochnik S.E."/>
            <person name="Umen J."/>
            <person name="Nedelcu A.M."/>
            <person name="Hallmann A."/>
            <person name="Miller S.M."/>
            <person name="Nishii I."/>
            <person name="Ferris P."/>
            <person name="Kuo A."/>
            <person name="Mitros T."/>
            <person name="Fritz-Laylin L.K."/>
            <person name="Hellsten U."/>
            <person name="Chapman J."/>
            <person name="Simakov O."/>
            <person name="Rensing S.A."/>
            <person name="Terry A."/>
            <person name="Pangilinan J."/>
            <person name="Kapitonov V."/>
            <person name="Jurka J."/>
            <person name="Salamov A."/>
            <person name="Shapiro H."/>
            <person name="Schmutz J."/>
            <person name="Grimwood J."/>
            <person name="Lindquist E."/>
            <person name="Lucas S."/>
            <person name="Grigoriev I.V."/>
            <person name="Schmitt R."/>
            <person name="Kirk D."/>
            <person name="Rokhsar D.S."/>
        </authorList>
    </citation>
    <scope>NUCLEOTIDE SEQUENCE [LARGE SCALE GENOMIC DNA]</scope>
    <source>
        <strain evidence="4">f. Nagariensis / Eve</strain>
    </source>
</reference>
<dbReference type="UniPathway" id="UPA00196"/>
<organism evidence="4">
    <name type="scientific">Volvox carteri f. nagariensis</name>
    <dbReference type="NCBI Taxonomy" id="3068"/>
    <lineage>
        <taxon>Eukaryota</taxon>
        <taxon>Viridiplantae</taxon>
        <taxon>Chlorophyta</taxon>
        <taxon>core chlorophytes</taxon>
        <taxon>Chlorophyceae</taxon>
        <taxon>CS clade</taxon>
        <taxon>Chlamydomonadales</taxon>
        <taxon>Volvocaceae</taxon>
        <taxon>Volvox</taxon>
    </lineage>
</organism>
<dbReference type="EMBL" id="GL378334">
    <property type="protein sequence ID" value="EFJ49769.1"/>
    <property type="molecule type" value="Genomic_DNA"/>
</dbReference>
<dbReference type="Pfam" id="PF02585">
    <property type="entry name" value="PIG-L"/>
    <property type="match status" value="1"/>
</dbReference>
<gene>
    <name evidence="3" type="ORF">VOLCADRAFT_104217</name>
</gene>
<dbReference type="PANTHER" id="PTHR12993:SF11">
    <property type="entry name" value="N-ACETYLGLUCOSAMINYL-PHOSPHATIDYLINOSITOL DE-N-ACETYLASE"/>
    <property type="match status" value="1"/>
</dbReference>
<dbReference type="GeneID" id="9616095"/>
<comment type="similarity">
    <text evidence="1">Belongs to the PIGL family.</text>
</comment>
<dbReference type="OrthoDB" id="440160at2759"/>
<dbReference type="InterPro" id="IPR003737">
    <property type="entry name" value="GlcNAc_PI_deacetylase-related"/>
</dbReference>
<dbReference type="SUPFAM" id="SSF102588">
    <property type="entry name" value="LmbE-like"/>
    <property type="match status" value="1"/>
</dbReference>
<dbReference type="GO" id="GO:0000225">
    <property type="term" value="F:N-acetylglucosaminylphosphatidylinositol deacetylase activity"/>
    <property type="evidence" value="ECO:0007669"/>
    <property type="project" value="UniProtKB-EC"/>
</dbReference>
<evidence type="ECO:0000256" key="1">
    <source>
        <dbReference type="ARBA" id="ARBA00006066"/>
    </source>
</evidence>
<dbReference type="AlphaFoldDB" id="D8TS59"/>
<dbReference type="GO" id="GO:0016020">
    <property type="term" value="C:membrane"/>
    <property type="evidence" value="ECO:0007669"/>
    <property type="project" value="GOC"/>
</dbReference>
<dbReference type="FunCoup" id="D8TS59">
    <property type="interactions" value="1887"/>
</dbReference>
<accession>D8TS59</accession>
<proteinExistence type="inferred from homology"/>
<evidence type="ECO:0000313" key="3">
    <source>
        <dbReference type="EMBL" id="EFJ49769.1"/>
    </source>
</evidence>
<dbReference type="GO" id="GO:0005783">
    <property type="term" value="C:endoplasmic reticulum"/>
    <property type="evidence" value="ECO:0007669"/>
    <property type="project" value="TreeGrafter"/>
</dbReference>
<name>D8TS59_VOLCA</name>
<dbReference type="STRING" id="3068.D8TS59"/>
<dbReference type="Gene3D" id="3.40.50.10320">
    <property type="entry name" value="LmbE-like"/>
    <property type="match status" value="1"/>
</dbReference>